<reference evidence="1 2" key="1">
    <citation type="journal article" date="2019" name="Syst. Appl. Microbiol.">
        <title>Characterization of Bifidobacterium species in feaces of the Egyptian fruit bat: Description of B. vespertilionis sp. nov. and B. rousetti sp. nov.</title>
        <authorList>
            <person name="Modesto M."/>
            <person name="Satti M."/>
            <person name="Watanabe K."/>
            <person name="Puglisi E."/>
            <person name="Morelli L."/>
            <person name="Huang C.-H."/>
            <person name="Liou J.-S."/>
            <person name="Miyashita M."/>
            <person name="Tamura T."/>
            <person name="Saito S."/>
            <person name="Mori K."/>
            <person name="Huang L."/>
            <person name="Sciavilla P."/>
            <person name="Sandri C."/>
            <person name="Spiezio C."/>
            <person name="Vitali F."/>
            <person name="Cavalieri D."/>
            <person name="Perpetuini G."/>
            <person name="Tofalo R."/>
            <person name="Bonetti A."/>
            <person name="Arita M."/>
            <person name="Mattarelli P."/>
        </authorList>
    </citation>
    <scope>NUCLEOTIDE SEQUENCE [LARGE SCALE GENOMIC DNA]</scope>
    <source>
        <strain evidence="1 2">RST7</strain>
    </source>
</reference>
<accession>A0A5M9ZVR0</accession>
<proteinExistence type="predicted"/>
<organism evidence="1 2">
    <name type="scientific">Bifidobacterium tissieri</name>
    <dbReference type="NCBI Taxonomy" id="1630162"/>
    <lineage>
        <taxon>Bacteria</taxon>
        <taxon>Bacillati</taxon>
        <taxon>Actinomycetota</taxon>
        <taxon>Actinomycetes</taxon>
        <taxon>Bifidobacteriales</taxon>
        <taxon>Bifidobacteriaceae</taxon>
        <taxon>Bifidobacterium</taxon>
    </lineage>
</organism>
<name>A0A5M9ZVR0_9BIFI</name>
<dbReference type="AlphaFoldDB" id="A0A5M9ZVR0"/>
<comment type="caution">
    <text evidence="1">The sequence shown here is derived from an EMBL/GenBank/DDBJ whole genome shotgun (WGS) entry which is preliminary data.</text>
</comment>
<evidence type="ECO:0000313" key="1">
    <source>
        <dbReference type="EMBL" id="KAA8831650.1"/>
    </source>
</evidence>
<evidence type="ECO:0000313" key="2">
    <source>
        <dbReference type="Proteomes" id="UP000412028"/>
    </source>
</evidence>
<dbReference type="EMBL" id="RZUI01000002">
    <property type="protein sequence ID" value="KAA8831650.1"/>
    <property type="molecule type" value="Genomic_DNA"/>
</dbReference>
<gene>
    <name evidence="1" type="ORF">EMO89_02695</name>
</gene>
<dbReference type="RefSeq" id="WP_150380823.1">
    <property type="nucleotide sequence ID" value="NZ_RZUI01000002.1"/>
</dbReference>
<sequence length="161" mass="17594">MADGATPEVFRLLAADVRPQVDAEGLVFSLLSSAYPSDEWPDVTVMSEITMATNGFANSGYVIVFQCGSPSQVDRGLWSFPLTLQVIGNSGLPVHSLMSDVFLRVCGWMFDPPVEQGSVSRVTGFEGFHRQHEANENGGKDIVEYVADLTVWCRDSLVFEA</sequence>
<protein>
    <submittedName>
        <fullName evidence="1">Uncharacterized protein</fullName>
    </submittedName>
</protein>
<dbReference type="Proteomes" id="UP000412028">
    <property type="component" value="Unassembled WGS sequence"/>
</dbReference>